<reference evidence="2 3" key="1">
    <citation type="submission" date="2018-12" db="EMBL/GenBank/DDBJ databases">
        <authorList>
            <consortium name="Pathogen Informatics"/>
        </authorList>
    </citation>
    <scope>NUCLEOTIDE SEQUENCE [LARGE SCALE GENOMIC DNA]</scope>
    <source>
        <strain evidence="2 3">NCTC10485</strain>
    </source>
</reference>
<dbReference type="RefSeq" id="WP_126333729.1">
    <property type="nucleotide sequence ID" value="NZ_AP022604.1"/>
</dbReference>
<evidence type="ECO:0000313" key="2">
    <source>
        <dbReference type="EMBL" id="VEG47853.1"/>
    </source>
</evidence>
<evidence type="ECO:0000256" key="1">
    <source>
        <dbReference type="SAM" id="MobiDB-lite"/>
    </source>
</evidence>
<protein>
    <submittedName>
        <fullName evidence="2">Uncharacterized protein</fullName>
    </submittedName>
</protein>
<gene>
    <name evidence="2" type="ORF">NCTC10485_02145</name>
</gene>
<dbReference type="Proteomes" id="UP000282551">
    <property type="component" value="Chromosome"/>
</dbReference>
<feature type="region of interest" description="Disordered" evidence="1">
    <location>
        <begin position="1"/>
        <end position="23"/>
    </location>
</feature>
<dbReference type="EMBL" id="LR134355">
    <property type="protein sequence ID" value="VEG47853.1"/>
    <property type="molecule type" value="Genomic_DNA"/>
</dbReference>
<proteinExistence type="predicted"/>
<evidence type="ECO:0000313" key="3">
    <source>
        <dbReference type="Proteomes" id="UP000282551"/>
    </source>
</evidence>
<organism evidence="2 3">
    <name type="scientific">Mycolicibacterium chitae</name>
    <name type="common">Mycobacterium chitae</name>
    <dbReference type="NCBI Taxonomy" id="1792"/>
    <lineage>
        <taxon>Bacteria</taxon>
        <taxon>Bacillati</taxon>
        <taxon>Actinomycetota</taxon>
        <taxon>Actinomycetes</taxon>
        <taxon>Mycobacteriales</taxon>
        <taxon>Mycobacteriaceae</taxon>
        <taxon>Mycolicibacterium</taxon>
    </lineage>
</organism>
<accession>A0A448I691</accession>
<keyword evidence="3" id="KW-1185">Reference proteome</keyword>
<name>A0A448I691_MYCCI</name>
<sequence>MRQLAGYRHQRSEINMSQHLPRRPSFVRTTHRLTKVYGLMAGRSDDEGRLYQRMHRGFD</sequence>
<dbReference type="AlphaFoldDB" id="A0A448I691"/>